<dbReference type="PANTHER" id="PTHR43490">
    <property type="entry name" value="(+)-NEOMENTHOL DEHYDROGENASE"/>
    <property type="match status" value="1"/>
</dbReference>
<accession>A0A1Q6A562</accession>
<dbReference type="STRING" id="1302689.RG47T_4633"/>
<dbReference type="PRINTS" id="PR00080">
    <property type="entry name" value="SDRFAMILY"/>
</dbReference>
<keyword evidence="3" id="KW-0560">Oxidoreductase</keyword>
<dbReference type="InterPro" id="IPR002347">
    <property type="entry name" value="SDR_fam"/>
</dbReference>
<dbReference type="InterPro" id="IPR036291">
    <property type="entry name" value="NAD(P)-bd_dom_sf"/>
</dbReference>
<evidence type="ECO:0000313" key="6">
    <source>
        <dbReference type="Proteomes" id="UP000186720"/>
    </source>
</evidence>
<evidence type="ECO:0000256" key="1">
    <source>
        <dbReference type="ARBA" id="ARBA00006484"/>
    </source>
</evidence>
<evidence type="ECO:0000256" key="2">
    <source>
        <dbReference type="ARBA" id="ARBA00022857"/>
    </source>
</evidence>
<comment type="caution">
    <text evidence="5">The sequence shown here is derived from an EMBL/GenBank/DDBJ whole genome shotgun (WGS) entry which is preliminary data.</text>
</comment>
<organism evidence="5 6">
    <name type="scientific">Mucilaginibacter polytrichastri</name>
    <dbReference type="NCBI Taxonomy" id="1302689"/>
    <lineage>
        <taxon>Bacteria</taxon>
        <taxon>Pseudomonadati</taxon>
        <taxon>Bacteroidota</taxon>
        <taxon>Sphingobacteriia</taxon>
        <taxon>Sphingobacteriales</taxon>
        <taxon>Sphingobacteriaceae</taxon>
        <taxon>Mucilaginibacter</taxon>
    </lineage>
</organism>
<dbReference type="PANTHER" id="PTHR43490:SF99">
    <property type="entry name" value="SHORT-CHAIN DEHYDROGENASE_REDUCTASE"/>
    <property type="match status" value="1"/>
</dbReference>
<reference evidence="5 6" key="1">
    <citation type="submission" date="2016-11" db="EMBL/GenBank/DDBJ databases">
        <title>Whole Genome Sequencing of Mucilaginibacter polytrichastri RG4-7(T) isolated from the moss sample.</title>
        <authorList>
            <person name="Li Y."/>
        </authorList>
    </citation>
    <scope>NUCLEOTIDE SEQUENCE [LARGE SCALE GENOMIC DNA]</scope>
    <source>
        <strain evidence="5 6">RG4-7</strain>
    </source>
</reference>
<gene>
    <name evidence="5" type="ORF">RG47T_4633</name>
</gene>
<dbReference type="PRINTS" id="PR00081">
    <property type="entry name" value="GDHRDH"/>
</dbReference>
<dbReference type="SUPFAM" id="SSF51735">
    <property type="entry name" value="NAD(P)-binding Rossmann-fold domains"/>
    <property type="match status" value="1"/>
</dbReference>
<dbReference type="OrthoDB" id="5786478at2"/>
<evidence type="ECO:0000256" key="4">
    <source>
        <dbReference type="RuleBase" id="RU000363"/>
    </source>
</evidence>
<dbReference type="AlphaFoldDB" id="A0A1Q6A562"/>
<sequence>MKTALITGANKSIGFETAKQLAGKGYFVYLGSRDLAKGQEAVTKLKAEGLTNLEAIQIDVTDAASIDAAQKTLSSKVESLDLLVNNAGILGGMEQAALSVDVATIREVFDTNFFGVIAVTQAFIGLLKKSATPVIANVTSGLGSLTLHSDPTWMYYNVKAAAYGPSKTALNAYTVALAYELRDTQFRVNVIDPGYTSTDFNHNSGPGTVESAAAFVVKYAAIGTDGPTGKFFSHDIQGEGDESPW</sequence>
<dbReference type="RefSeq" id="WP_074491949.1">
    <property type="nucleotide sequence ID" value="NZ_FPAM01000007.1"/>
</dbReference>
<comment type="similarity">
    <text evidence="1 4">Belongs to the short-chain dehydrogenases/reductases (SDR) family.</text>
</comment>
<proteinExistence type="inferred from homology"/>
<dbReference type="GO" id="GO:0016491">
    <property type="term" value="F:oxidoreductase activity"/>
    <property type="evidence" value="ECO:0007669"/>
    <property type="project" value="UniProtKB-KW"/>
</dbReference>
<keyword evidence="6" id="KW-1185">Reference proteome</keyword>
<evidence type="ECO:0000256" key="3">
    <source>
        <dbReference type="ARBA" id="ARBA00023002"/>
    </source>
</evidence>
<dbReference type="Proteomes" id="UP000186720">
    <property type="component" value="Unassembled WGS sequence"/>
</dbReference>
<dbReference type="Pfam" id="PF00106">
    <property type="entry name" value="adh_short"/>
    <property type="match status" value="1"/>
</dbReference>
<dbReference type="Gene3D" id="3.40.50.720">
    <property type="entry name" value="NAD(P)-binding Rossmann-like Domain"/>
    <property type="match status" value="1"/>
</dbReference>
<evidence type="ECO:0000313" key="5">
    <source>
        <dbReference type="EMBL" id="OKS89151.1"/>
    </source>
</evidence>
<keyword evidence="2" id="KW-0521">NADP</keyword>
<name>A0A1Q6A562_9SPHI</name>
<protein>
    <submittedName>
        <fullName evidence="5">Uncharacterized protein</fullName>
    </submittedName>
</protein>
<dbReference type="EMBL" id="MPPL01000001">
    <property type="protein sequence ID" value="OKS89151.1"/>
    <property type="molecule type" value="Genomic_DNA"/>
</dbReference>